<dbReference type="AlphaFoldDB" id="A0A9P6PU70"/>
<feature type="compositionally biased region" description="Low complexity" evidence="2">
    <location>
        <begin position="211"/>
        <end position="226"/>
    </location>
</feature>
<feature type="region of interest" description="Disordered" evidence="2">
    <location>
        <begin position="150"/>
        <end position="170"/>
    </location>
</feature>
<name>A0A9P6PU70_9FUNG</name>
<dbReference type="GO" id="GO:0008270">
    <property type="term" value="F:zinc ion binding"/>
    <property type="evidence" value="ECO:0007669"/>
    <property type="project" value="UniProtKB-KW"/>
</dbReference>
<feature type="domain" description="C2H2-type" evidence="3">
    <location>
        <begin position="435"/>
        <end position="458"/>
    </location>
</feature>
<feature type="region of interest" description="Disordered" evidence="2">
    <location>
        <begin position="379"/>
        <end position="428"/>
    </location>
</feature>
<reference evidence="4" key="1">
    <citation type="journal article" date="2020" name="Fungal Divers.">
        <title>Resolving the Mortierellaceae phylogeny through synthesis of multi-gene phylogenetics and phylogenomics.</title>
        <authorList>
            <person name="Vandepol N."/>
            <person name="Liber J."/>
            <person name="Desiro A."/>
            <person name="Na H."/>
            <person name="Kennedy M."/>
            <person name="Barry K."/>
            <person name="Grigoriev I.V."/>
            <person name="Miller A.N."/>
            <person name="O'Donnell K."/>
            <person name="Stajich J.E."/>
            <person name="Bonito G."/>
        </authorList>
    </citation>
    <scope>NUCLEOTIDE SEQUENCE</scope>
    <source>
        <strain evidence="4">BC1065</strain>
    </source>
</reference>
<gene>
    <name evidence="4" type="ORF">DFQ27_007657</name>
</gene>
<comment type="caution">
    <text evidence="4">The sequence shown here is derived from an EMBL/GenBank/DDBJ whole genome shotgun (WGS) entry which is preliminary data.</text>
</comment>
<accession>A0A9P6PU70</accession>
<evidence type="ECO:0000256" key="2">
    <source>
        <dbReference type="SAM" id="MobiDB-lite"/>
    </source>
</evidence>
<dbReference type="EMBL" id="JAAAJB010000609">
    <property type="protein sequence ID" value="KAG0253084.1"/>
    <property type="molecule type" value="Genomic_DNA"/>
</dbReference>
<proteinExistence type="predicted"/>
<dbReference type="OrthoDB" id="2444917at2759"/>
<feature type="compositionally biased region" description="Basic residues" evidence="2">
    <location>
        <begin position="597"/>
        <end position="611"/>
    </location>
</feature>
<evidence type="ECO:0000313" key="4">
    <source>
        <dbReference type="EMBL" id="KAG0253084.1"/>
    </source>
</evidence>
<evidence type="ECO:0000259" key="3">
    <source>
        <dbReference type="PROSITE" id="PS50157"/>
    </source>
</evidence>
<protein>
    <recommendedName>
        <fullName evidence="3">C2H2-type domain-containing protein</fullName>
    </recommendedName>
</protein>
<feature type="region of interest" description="Disordered" evidence="2">
    <location>
        <begin position="591"/>
        <end position="663"/>
    </location>
</feature>
<dbReference type="Gene3D" id="3.30.160.60">
    <property type="entry name" value="Classic Zinc Finger"/>
    <property type="match status" value="1"/>
</dbReference>
<keyword evidence="5" id="KW-1185">Reference proteome</keyword>
<dbReference type="Proteomes" id="UP000807716">
    <property type="component" value="Unassembled WGS sequence"/>
</dbReference>
<keyword evidence="1" id="KW-0863">Zinc-finger</keyword>
<organism evidence="4 5">
    <name type="scientific">Actinomortierella ambigua</name>
    <dbReference type="NCBI Taxonomy" id="1343610"/>
    <lineage>
        <taxon>Eukaryota</taxon>
        <taxon>Fungi</taxon>
        <taxon>Fungi incertae sedis</taxon>
        <taxon>Mucoromycota</taxon>
        <taxon>Mortierellomycotina</taxon>
        <taxon>Mortierellomycetes</taxon>
        <taxon>Mortierellales</taxon>
        <taxon>Mortierellaceae</taxon>
        <taxon>Actinomortierella</taxon>
    </lineage>
</organism>
<feature type="compositionally biased region" description="Polar residues" evidence="2">
    <location>
        <begin position="292"/>
        <end position="308"/>
    </location>
</feature>
<keyword evidence="1" id="KW-0862">Zinc</keyword>
<evidence type="ECO:0000256" key="1">
    <source>
        <dbReference type="PROSITE-ProRule" id="PRU00042"/>
    </source>
</evidence>
<feature type="region of interest" description="Disordered" evidence="2">
    <location>
        <begin position="193"/>
        <end position="226"/>
    </location>
</feature>
<dbReference type="InterPro" id="IPR013087">
    <property type="entry name" value="Znf_C2H2_type"/>
</dbReference>
<dbReference type="PROSITE" id="PS50157">
    <property type="entry name" value="ZINC_FINGER_C2H2_2"/>
    <property type="match status" value="1"/>
</dbReference>
<dbReference type="PROSITE" id="PS00028">
    <property type="entry name" value="ZINC_FINGER_C2H2_1"/>
    <property type="match status" value="1"/>
</dbReference>
<evidence type="ECO:0000313" key="5">
    <source>
        <dbReference type="Proteomes" id="UP000807716"/>
    </source>
</evidence>
<feature type="region of interest" description="Disordered" evidence="2">
    <location>
        <begin position="243"/>
        <end position="342"/>
    </location>
</feature>
<sequence>MEFTYNHLPLHQQHHATFQPSPDYFKTRETTHDPAIPSLATQQTSAAASAPLVEETILHHNTAAHTLGSFLGSSPMPASSPSSLYDEQQQLLQQQMRREHMLLSQQHLPTSVAHGNHFLAAPGRIAPTRSMSFSCYAGDVLSEQMLSQQQQLHPHHSHYHQQHQQQLQRRSMSISVYPTTAFTHSPSANVSALHGPGLSASPAPATGTPFSSMASSPALSPMSMAGSPVPPMGAEWELMQQQQQQQSHDQSMAGFHGFGSPTSPSAGMHQLSLSPKHITPHPFASYTFPPIQDQQESLLQHQPKSAATATGVIGKGGATRSRKPSRSAAAPTKSHHQRQPTPLMLTARLPSPLSSQPSSPITSATGFVSANASRHRKSSLSISSSSSLSSTCSSSSSPSMSSGTTSKPPSVPNTPSSPSSSSATPTTTASAPEVHACLECDMTFAGPAVLLRHQESIHKKIAWCCMGCGSRLCRRDAVTRHMNLSPTGSVCRQVGEIGQLNKVGEEYVVVERNPYIAKPLRVVLTKMGKRLPPGLLDEEEENSGAHQGDTTALSTSAMAPAVIVSPDVGSLVGAVPIGTMPPSLMMISGSDGEVNYHHHHNNHHHHHHHHMNNNTNHAATPSHSRKRSSPGDEQPLYSLTDAASPDAFSALKPDRKQRKQKGN</sequence>
<keyword evidence="1" id="KW-0479">Metal-binding</keyword>